<proteinExistence type="predicted"/>
<dbReference type="InterPro" id="IPR018060">
    <property type="entry name" value="HTH_AraC"/>
</dbReference>
<evidence type="ECO:0000256" key="1">
    <source>
        <dbReference type="ARBA" id="ARBA00023015"/>
    </source>
</evidence>
<keyword evidence="6" id="KW-1185">Reference proteome</keyword>
<comment type="caution">
    <text evidence="5">The sequence shown here is derived from an EMBL/GenBank/DDBJ whole genome shotgun (WGS) entry which is preliminary data.</text>
</comment>
<dbReference type="GO" id="GO:0003700">
    <property type="term" value="F:DNA-binding transcription factor activity"/>
    <property type="evidence" value="ECO:0007669"/>
    <property type="project" value="InterPro"/>
</dbReference>
<dbReference type="SMART" id="SM00342">
    <property type="entry name" value="HTH_ARAC"/>
    <property type="match status" value="1"/>
</dbReference>
<gene>
    <name evidence="5" type="ORF">GFB49_06585</name>
</gene>
<dbReference type="GO" id="GO:0043565">
    <property type="term" value="F:sequence-specific DNA binding"/>
    <property type="evidence" value="ECO:0007669"/>
    <property type="project" value="InterPro"/>
</dbReference>
<protein>
    <submittedName>
        <fullName evidence="5">Helix-turn-helix domain-containing protein</fullName>
    </submittedName>
</protein>
<evidence type="ECO:0000313" key="6">
    <source>
        <dbReference type="Proteomes" id="UP000444174"/>
    </source>
</evidence>
<dbReference type="RefSeq" id="WP_153215071.1">
    <property type="nucleotide sequence ID" value="NZ_WIBF01000003.1"/>
</dbReference>
<keyword evidence="1" id="KW-0805">Transcription regulation</keyword>
<sequence>MKLMNAQQSWHFDIILCDGFVLSELSAITDTLRICNRTLAHEAFTWSFLSVGGGLRRNPCDVMVETEEVPERPTAQFLFVLGNSDPDAPDLSLRRVLSRYFYAGTKTYLLAEAAARFIQEEDSGTFTTHWENATLLRERHGVFETQSQFASDTGQVVTCAGLEATVDVVLGLIGRLISTAAQTTVANILLHDTVRDPGTLQPVNGGAIARTGDPELDHSIQIMQENIEEPVPISDLVAQIGISPRSLERKFKARLGVSPNQFYRKIRMHRANNLLLNTSMCVRDVGMACGFPNGFSSLYKGFFGVTPAALRKSKRMAAAE</sequence>
<dbReference type="InterPro" id="IPR050204">
    <property type="entry name" value="AraC_XylS_family_regulators"/>
</dbReference>
<dbReference type="SUPFAM" id="SSF46689">
    <property type="entry name" value="Homeodomain-like"/>
    <property type="match status" value="2"/>
</dbReference>
<dbReference type="AlphaFoldDB" id="A0A843YFQ5"/>
<dbReference type="PANTHER" id="PTHR46796">
    <property type="entry name" value="HTH-TYPE TRANSCRIPTIONAL ACTIVATOR RHAS-RELATED"/>
    <property type="match status" value="1"/>
</dbReference>
<dbReference type="Gene3D" id="3.40.50.880">
    <property type="match status" value="1"/>
</dbReference>
<dbReference type="EMBL" id="WIBF01000003">
    <property type="protein sequence ID" value="MQQ08112.1"/>
    <property type="molecule type" value="Genomic_DNA"/>
</dbReference>
<evidence type="ECO:0000256" key="3">
    <source>
        <dbReference type="ARBA" id="ARBA00023163"/>
    </source>
</evidence>
<dbReference type="SUPFAM" id="SSF52317">
    <property type="entry name" value="Class I glutamine amidotransferase-like"/>
    <property type="match status" value="1"/>
</dbReference>
<keyword evidence="3" id="KW-0804">Transcription</keyword>
<accession>A0A843YFQ5</accession>
<dbReference type="Gene3D" id="1.10.10.60">
    <property type="entry name" value="Homeodomain-like"/>
    <property type="match status" value="1"/>
</dbReference>
<dbReference type="Proteomes" id="UP000444174">
    <property type="component" value="Unassembled WGS sequence"/>
</dbReference>
<name>A0A843YFQ5_9RHOB</name>
<dbReference type="Pfam" id="PF12833">
    <property type="entry name" value="HTH_18"/>
    <property type="match status" value="1"/>
</dbReference>
<evidence type="ECO:0000313" key="5">
    <source>
        <dbReference type="EMBL" id="MQQ08112.1"/>
    </source>
</evidence>
<evidence type="ECO:0000259" key="4">
    <source>
        <dbReference type="PROSITE" id="PS01124"/>
    </source>
</evidence>
<feature type="domain" description="HTH araC/xylS-type" evidence="4">
    <location>
        <begin position="217"/>
        <end position="313"/>
    </location>
</feature>
<evidence type="ECO:0000256" key="2">
    <source>
        <dbReference type="ARBA" id="ARBA00023125"/>
    </source>
</evidence>
<organism evidence="5 6">
    <name type="scientific">Tritonibacter litoralis</name>
    <dbReference type="NCBI Taxonomy" id="2662264"/>
    <lineage>
        <taxon>Bacteria</taxon>
        <taxon>Pseudomonadati</taxon>
        <taxon>Pseudomonadota</taxon>
        <taxon>Alphaproteobacteria</taxon>
        <taxon>Rhodobacterales</taxon>
        <taxon>Paracoccaceae</taxon>
        <taxon>Tritonibacter</taxon>
    </lineage>
</organism>
<reference evidence="5 6" key="1">
    <citation type="submission" date="2019-10" db="EMBL/GenBank/DDBJ databases">
        <title>Epibacterium sp. nov., isolated from seawater.</title>
        <authorList>
            <person name="Zhang X."/>
            <person name="Li N."/>
        </authorList>
    </citation>
    <scope>NUCLEOTIDE SEQUENCE [LARGE SCALE GENOMIC DNA]</scope>
    <source>
        <strain evidence="5 6">SM1979</strain>
    </source>
</reference>
<dbReference type="PROSITE" id="PS01124">
    <property type="entry name" value="HTH_ARAC_FAMILY_2"/>
    <property type="match status" value="1"/>
</dbReference>
<dbReference type="InterPro" id="IPR029062">
    <property type="entry name" value="Class_I_gatase-like"/>
</dbReference>
<keyword evidence="2" id="KW-0238">DNA-binding</keyword>
<dbReference type="InterPro" id="IPR009057">
    <property type="entry name" value="Homeodomain-like_sf"/>
</dbReference>